<reference evidence="2 3" key="1">
    <citation type="journal article" date="2013" name="Appl. Environ. Microbiol.">
        <title>The genome of the alga-associated marine flavobacterium Formosa agariphila KMM 3901T reveals a broad potential for degradation of algal polysaccharides.</title>
        <authorList>
            <person name="Mann A.J."/>
            <person name="Hahnke R.L."/>
            <person name="Huang S."/>
            <person name="Werner J."/>
            <person name="Xing P."/>
            <person name="Barbeyron T."/>
            <person name="Huettel B."/>
            <person name="Stueber K."/>
            <person name="Reinhardt R."/>
            <person name="Harder J."/>
            <person name="Gloeckner F.O."/>
            <person name="Amann R.I."/>
            <person name="Teeling H."/>
        </authorList>
    </citation>
    <scope>NUCLEOTIDE SEQUENCE [LARGE SCALE GENOMIC DNA]</scope>
    <source>
        <strain evidence="3">DSM 15362 / KCTC 12365 / LMG 23005 / KMM 3901</strain>
    </source>
</reference>
<dbReference type="AlphaFoldDB" id="T2KJN7"/>
<proteinExistence type="predicted"/>
<dbReference type="EMBL" id="HG315671">
    <property type="protein sequence ID" value="CDF78643.1"/>
    <property type="molecule type" value="Genomic_DNA"/>
</dbReference>
<organism evidence="2 3">
    <name type="scientific">Formosa agariphila (strain DSM 15362 / KCTC 12365 / LMG 23005 / KMM 3901 / M-2Alg 35-1)</name>
    <dbReference type="NCBI Taxonomy" id="1347342"/>
    <lineage>
        <taxon>Bacteria</taxon>
        <taxon>Pseudomonadati</taxon>
        <taxon>Bacteroidota</taxon>
        <taxon>Flavobacteriia</taxon>
        <taxon>Flavobacteriales</taxon>
        <taxon>Flavobacteriaceae</taxon>
        <taxon>Formosa</taxon>
    </lineage>
</organism>
<sequence>MIKNRMKTYKLVFGIMLSCLAINNVNGQTKTDVNQFFTSQNGQLHVPKDIKINQIQVVGTHNSYAKKRDSVIMNFLDPMFTKMMSGMTANMSVKEEAKWKEFHPNTMSFKEMISYSFPDFPAQLDAGMRSLAIDIVYDPEGGRFNKPAIYDVLKAKGITNYMPFDTTGLNNPGFKVMHIPDIDFLSHYNTLEAALIDLKEWSNQNPEHAPIFIMMEAKDKAFPMFPNSAKVEPFTSEIYDELDSKLLEVLGRDKIITPNDVRGDYSTLNEAVLAKNWPTLKSALGKFMFLLLPGGAGLSSENAYIKNNPSLKDRAMFVKADQGLPHSGFLLLDNALIRQEDIKEAVKKGYMVRTRADIETYEAKVNDLSRANAAFSSGAQVISTDYYEETNNYGTSYRVQIPNNKTLQLNPINGRE</sequence>
<gene>
    <name evidence="2" type="ORF">BN863_9310</name>
</gene>
<accession>T2KJN7</accession>
<protein>
    <submittedName>
        <fullName evidence="2">PLC-like phosphodiesterase, TIM beta/alpha-barre l domain</fullName>
    </submittedName>
</protein>
<feature type="signal peptide" evidence="1">
    <location>
        <begin position="1"/>
        <end position="27"/>
    </location>
</feature>
<keyword evidence="1" id="KW-0732">Signal</keyword>
<name>T2KJN7_FORAG</name>
<dbReference type="Gene3D" id="3.20.20.190">
    <property type="entry name" value="Phosphatidylinositol (PI) phosphodiesterase"/>
    <property type="match status" value="1"/>
</dbReference>
<evidence type="ECO:0000256" key="1">
    <source>
        <dbReference type="SAM" id="SignalP"/>
    </source>
</evidence>
<dbReference type="GO" id="GO:0008081">
    <property type="term" value="F:phosphoric diester hydrolase activity"/>
    <property type="evidence" value="ECO:0007669"/>
    <property type="project" value="InterPro"/>
</dbReference>
<dbReference type="CDD" id="cd08589">
    <property type="entry name" value="PI-PLCc_SaPLC1_like"/>
    <property type="match status" value="1"/>
</dbReference>
<dbReference type="SUPFAM" id="SSF51695">
    <property type="entry name" value="PLC-like phosphodiesterases"/>
    <property type="match status" value="1"/>
</dbReference>
<dbReference type="Proteomes" id="UP000016160">
    <property type="component" value="Chromosome"/>
</dbReference>
<dbReference type="GO" id="GO:0006629">
    <property type="term" value="P:lipid metabolic process"/>
    <property type="evidence" value="ECO:0007669"/>
    <property type="project" value="InterPro"/>
</dbReference>
<keyword evidence="3" id="KW-1185">Reference proteome</keyword>
<dbReference type="HOGENOM" id="CLU_045947_0_0_10"/>
<evidence type="ECO:0000313" key="2">
    <source>
        <dbReference type="EMBL" id="CDF78643.1"/>
    </source>
</evidence>
<dbReference type="Pfam" id="PF16670">
    <property type="entry name" value="PI-PLC-C1"/>
    <property type="match status" value="1"/>
</dbReference>
<feature type="chain" id="PRO_5004590831" evidence="1">
    <location>
        <begin position="28"/>
        <end position="416"/>
    </location>
</feature>
<dbReference type="STRING" id="1347342.BN863_9310"/>
<dbReference type="eggNOG" id="COG0607">
    <property type="taxonomic scope" value="Bacteria"/>
</dbReference>
<dbReference type="InterPro" id="IPR032075">
    <property type="entry name" value="PI-PLC-C1"/>
</dbReference>
<evidence type="ECO:0000313" key="3">
    <source>
        <dbReference type="Proteomes" id="UP000016160"/>
    </source>
</evidence>
<dbReference type="InterPro" id="IPR017946">
    <property type="entry name" value="PLC-like_Pdiesterase_TIM-brl"/>
</dbReference>
<dbReference type="PATRIC" id="fig|1347342.6.peg.941"/>